<organism evidence="1 2">
    <name type="scientific">Nelumbo nucifera</name>
    <name type="common">Sacred lotus</name>
    <dbReference type="NCBI Taxonomy" id="4432"/>
    <lineage>
        <taxon>Eukaryota</taxon>
        <taxon>Viridiplantae</taxon>
        <taxon>Streptophyta</taxon>
        <taxon>Embryophyta</taxon>
        <taxon>Tracheophyta</taxon>
        <taxon>Spermatophyta</taxon>
        <taxon>Magnoliopsida</taxon>
        <taxon>Proteales</taxon>
        <taxon>Nelumbonaceae</taxon>
        <taxon>Nelumbo</taxon>
    </lineage>
</organism>
<keyword evidence="2" id="KW-1185">Reference proteome</keyword>
<gene>
    <name evidence="1" type="ORF">HUJ06_023191</name>
</gene>
<reference evidence="1 2" key="1">
    <citation type="journal article" date="2020" name="Mol. Biol. Evol.">
        <title>Distinct Expression and Methylation Patterns for Genes with Different Fates following a Single Whole-Genome Duplication in Flowering Plants.</title>
        <authorList>
            <person name="Shi T."/>
            <person name="Rahmani R.S."/>
            <person name="Gugger P.F."/>
            <person name="Wang M."/>
            <person name="Li H."/>
            <person name="Zhang Y."/>
            <person name="Li Z."/>
            <person name="Wang Q."/>
            <person name="Van de Peer Y."/>
            <person name="Marchal K."/>
            <person name="Chen J."/>
        </authorList>
    </citation>
    <scope>NUCLEOTIDE SEQUENCE [LARGE SCALE GENOMIC DNA]</scope>
    <source>
        <tissue evidence="1">Leaf</tissue>
    </source>
</reference>
<dbReference type="Pfam" id="PF23733">
    <property type="entry name" value="GRXCR1-2_C"/>
    <property type="match status" value="1"/>
</dbReference>
<name>A0A822XWE9_NELNU</name>
<accession>A0A822XWE9</accession>
<protein>
    <submittedName>
        <fullName evidence="1">Uncharacterized protein</fullName>
    </submittedName>
</protein>
<dbReference type="Proteomes" id="UP000607653">
    <property type="component" value="Unassembled WGS sequence"/>
</dbReference>
<comment type="caution">
    <text evidence="1">The sequence shown here is derived from an EMBL/GenBank/DDBJ whole genome shotgun (WGS) entry which is preliminary data.</text>
</comment>
<dbReference type="EMBL" id="DUZY01000001">
    <property type="protein sequence ID" value="DAD21728.1"/>
    <property type="molecule type" value="Genomic_DNA"/>
</dbReference>
<proteinExistence type="predicted"/>
<sequence>MSKGSSDFSCKETRLITPMSHIATIVQGQIHFVLCFNCNGSCKVNPDEGTNDGRPNRCPEREWIDHLSNVLVFLLF</sequence>
<evidence type="ECO:0000313" key="1">
    <source>
        <dbReference type="EMBL" id="DAD21728.1"/>
    </source>
</evidence>
<evidence type="ECO:0000313" key="2">
    <source>
        <dbReference type="Proteomes" id="UP000607653"/>
    </source>
</evidence>
<dbReference type="AlphaFoldDB" id="A0A822XWE9"/>